<gene>
    <name evidence="1" type="ORF">MRB53_026717</name>
</gene>
<sequence length="79" mass="9116">MRQTFHHFSENFPFNGKWAPLELTLTNFRVIDPYAPVSTFDNDLCSHQQHSQPLEKLETLKPSQSSLEDPAQTIRVSTD</sequence>
<organism evidence="1 2">
    <name type="scientific">Persea americana</name>
    <name type="common">Avocado</name>
    <dbReference type="NCBI Taxonomy" id="3435"/>
    <lineage>
        <taxon>Eukaryota</taxon>
        <taxon>Viridiplantae</taxon>
        <taxon>Streptophyta</taxon>
        <taxon>Embryophyta</taxon>
        <taxon>Tracheophyta</taxon>
        <taxon>Spermatophyta</taxon>
        <taxon>Magnoliopsida</taxon>
        <taxon>Magnoliidae</taxon>
        <taxon>Laurales</taxon>
        <taxon>Lauraceae</taxon>
        <taxon>Persea</taxon>
    </lineage>
</organism>
<keyword evidence="2" id="KW-1185">Reference proteome</keyword>
<accession>A0ACC2LJJ6</accession>
<dbReference type="EMBL" id="CM056816">
    <property type="protein sequence ID" value="KAJ8633381.1"/>
    <property type="molecule type" value="Genomic_DNA"/>
</dbReference>
<dbReference type="Proteomes" id="UP001234297">
    <property type="component" value="Chromosome 8"/>
</dbReference>
<proteinExistence type="predicted"/>
<name>A0ACC2LJJ6_PERAE</name>
<evidence type="ECO:0000313" key="1">
    <source>
        <dbReference type="EMBL" id="KAJ8633381.1"/>
    </source>
</evidence>
<reference evidence="1 2" key="1">
    <citation type="journal article" date="2022" name="Hortic Res">
        <title>A haplotype resolved chromosomal level avocado genome allows analysis of novel avocado genes.</title>
        <authorList>
            <person name="Nath O."/>
            <person name="Fletcher S.J."/>
            <person name="Hayward A."/>
            <person name="Shaw L.M."/>
            <person name="Masouleh A.K."/>
            <person name="Furtado A."/>
            <person name="Henry R.J."/>
            <person name="Mitter N."/>
        </authorList>
    </citation>
    <scope>NUCLEOTIDE SEQUENCE [LARGE SCALE GENOMIC DNA]</scope>
    <source>
        <strain evidence="2">cv. Hass</strain>
    </source>
</reference>
<comment type="caution">
    <text evidence="1">The sequence shown here is derived from an EMBL/GenBank/DDBJ whole genome shotgun (WGS) entry which is preliminary data.</text>
</comment>
<protein>
    <submittedName>
        <fullName evidence="1">Uncharacterized protein</fullName>
    </submittedName>
</protein>
<evidence type="ECO:0000313" key="2">
    <source>
        <dbReference type="Proteomes" id="UP001234297"/>
    </source>
</evidence>